<sequence length="499" mass="59085">MYSLRAFIITFSLLSTFCELSQSLEIFFARDLPLTIRLCCRPSEFFNVTSNECETIPNDFHNTTWEISNFWSDGNATKVNLLQDLTPEVVAVNCQEPYVYGFFEYSNDSDYCYTPHYHMQLQKYIIATIDCASLIHVYSYIYDSYLFGIGFSSLFLLLTIVIYGIFKELRHTLNWKLFIFNFVSWILAHTFVILSVRLMCVELVLYALIFFISSRLWLSVIGYDTWLIYVSNFREYDLKELDRKRLLVYTMCVWGVAILASFSSWFLRGSTPMDNWVSLIPIEFILCMALMSFAYFVYELFSIRKSVRNTRAGKHFIRNSISTILFLIYMSILPWVIMLLWLLNKNDISMAITFYIYLIIEGPIIFAIYVPVRKLRYLWKNRKPGSTPMDNWVSLIPIEFILCMALMSFAYFVYELFSIRKSVRNTRAGKHFIRNSISTILFLIYMSILPWVIMLLWLLNKNDISMAITFYIYLIIEGPIIFAIYVPVRKLRYLWKNRK</sequence>
<feature type="transmembrane region" description="Helical" evidence="5">
    <location>
        <begin position="145"/>
        <end position="166"/>
    </location>
</feature>
<comment type="subcellular location">
    <subcellularLocation>
        <location evidence="1">Membrane</location>
        <topology evidence="1">Multi-pass membrane protein</topology>
    </subcellularLocation>
</comment>
<keyword evidence="3 5" id="KW-1133">Transmembrane helix</keyword>
<proteinExistence type="predicted"/>
<evidence type="ECO:0000256" key="5">
    <source>
        <dbReference type="SAM" id="Phobius"/>
    </source>
</evidence>
<dbReference type="Proteomes" id="UP000095300">
    <property type="component" value="Unassembled WGS sequence"/>
</dbReference>
<feature type="transmembrane region" description="Helical" evidence="5">
    <location>
        <begin position="246"/>
        <end position="267"/>
    </location>
</feature>
<dbReference type="AlphaFoldDB" id="A0A1I8PVD5"/>
<evidence type="ECO:0000256" key="6">
    <source>
        <dbReference type="SAM" id="SignalP"/>
    </source>
</evidence>
<dbReference type="VEuPathDB" id="VectorBase:SCAU011455"/>
<dbReference type="PROSITE" id="PS50261">
    <property type="entry name" value="G_PROTEIN_RECEP_F2_4"/>
    <property type="match status" value="1"/>
</dbReference>
<evidence type="ECO:0000313" key="8">
    <source>
        <dbReference type="EnsemblMetazoa" id="SCAU011455-PA"/>
    </source>
</evidence>
<feature type="domain" description="G-protein coupled receptors family 2 profile 2" evidence="7">
    <location>
        <begin position="141"/>
        <end position="373"/>
    </location>
</feature>
<evidence type="ECO:0000256" key="1">
    <source>
        <dbReference type="ARBA" id="ARBA00004141"/>
    </source>
</evidence>
<dbReference type="Gene3D" id="1.20.1070.10">
    <property type="entry name" value="Rhodopsin 7-helix transmembrane proteins"/>
    <property type="match status" value="1"/>
</dbReference>
<feature type="chain" id="PRO_5009327293" description="G-protein coupled receptors family 2 profile 2 domain-containing protein" evidence="6">
    <location>
        <begin position="24"/>
        <end position="499"/>
    </location>
</feature>
<feature type="transmembrane region" description="Helical" evidence="5">
    <location>
        <begin position="178"/>
        <end position="198"/>
    </location>
</feature>
<organism evidence="8 9">
    <name type="scientific">Stomoxys calcitrans</name>
    <name type="common">Stable fly</name>
    <name type="synonym">Conops calcitrans</name>
    <dbReference type="NCBI Taxonomy" id="35570"/>
    <lineage>
        <taxon>Eukaryota</taxon>
        <taxon>Metazoa</taxon>
        <taxon>Ecdysozoa</taxon>
        <taxon>Arthropoda</taxon>
        <taxon>Hexapoda</taxon>
        <taxon>Insecta</taxon>
        <taxon>Pterygota</taxon>
        <taxon>Neoptera</taxon>
        <taxon>Endopterygota</taxon>
        <taxon>Diptera</taxon>
        <taxon>Brachycera</taxon>
        <taxon>Muscomorpha</taxon>
        <taxon>Muscoidea</taxon>
        <taxon>Muscidae</taxon>
        <taxon>Stomoxys</taxon>
    </lineage>
</organism>
<dbReference type="GO" id="GO:0016020">
    <property type="term" value="C:membrane"/>
    <property type="evidence" value="ECO:0007669"/>
    <property type="project" value="UniProtKB-SubCell"/>
</dbReference>
<dbReference type="EnsemblMetazoa" id="SCAU011455-RA">
    <property type="protein sequence ID" value="SCAU011455-PA"/>
    <property type="gene ID" value="SCAU011455"/>
</dbReference>
<keyword evidence="4 5" id="KW-0472">Membrane</keyword>
<accession>A0A1I8PVD5</accession>
<dbReference type="InterPro" id="IPR017981">
    <property type="entry name" value="GPCR_2-like_7TM"/>
</dbReference>
<evidence type="ECO:0000256" key="3">
    <source>
        <dbReference type="ARBA" id="ARBA00022989"/>
    </source>
</evidence>
<evidence type="ECO:0000313" key="9">
    <source>
        <dbReference type="Proteomes" id="UP000095300"/>
    </source>
</evidence>
<feature type="transmembrane region" description="Helical" evidence="5">
    <location>
        <begin position="470"/>
        <end position="488"/>
    </location>
</feature>
<dbReference type="GO" id="GO:0004888">
    <property type="term" value="F:transmembrane signaling receptor activity"/>
    <property type="evidence" value="ECO:0007669"/>
    <property type="project" value="InterPro"/>
</dbReference>
<keyword evidence="6" id="KW-0732">Signal</keyword>
<feature type="transmembrane region" description="Helical" evidence="5">
    <location>
        <begin position="392"/>
        <end position="417"/>
    </location>
</feature>
<reference evidence="8" key="1">
    <citation type="submission" date="2020-05" db="UniProtKB">
        <authorList>
            <consortium name="EnsemblMetazoa"/>
        </authorList>
    </citation>
    <scope>IDENTIFICATION</scope>
    <source>
        <strain evidence="8">USDA</strain>
    </source>
</reference>
<evidence type="ECO:0000256" key="4">
    <source>
        <dbReference type="ARBA" id="ARBA00023136"/>
    </source>
</evidence>
<feature type="transmembrane region" description="Helical" evidence="5">
    <location>
        <begin position="321"/>
        <end position="342"/>
    </location>
</feature>
<keyword evidence="9" id="KW-1185">Reference proteome</keyword>
<feature type="transmembrane region" description="Helical" evidence="5">
    <location>
        <begin position="348"/>
        <end position="372"/>
    </location>
</feature>
<evidence type="ECO:0000259" key="7">
    <source>
        <dbReference type="PROSITE" id="PS50261"/>
    </source>
</evidence>
<name>A0A1I8PVD5_STOCA</name>
<evidence type="ECO:0000256" key="2">
    <source>
        <dbReference type="ARBA" id="ARBA00022692"/>
    </source>
</evidence>
<feature type="transmembrane region" description="Helical" evidence="5">
    <location>
        <begin position="204"/>
        <end position="226"/>
    </location>
</feature>
<feature type="signal peptide" evidence="6">
    <location>
        <begin position="1"/>
        <end position="23"/>
    </location>
</feature>
<feature type="transmembrane region" description="Helical" evidence="5">
    <location>
        <begin position="437"/>
        <end position="458"/>
    </location>
</feature>
<protein>
    <recommendedName>
        <fullName evidence="7">G-protein coupled receptors family 2 profile 2 domain-containing protein</fullName>
    </recommendedName>
</protein>
<dbReference type="GO" id="GO:0007166">
    <property type="term" value="P:cell surface receptor signaling pathway"/>
    <property type="evidence" value="ECO:0007669"/>
    <property type="project" value="InterPro"/>
</dbReference>
<keyword evidence="2 5" id="KW-0812">Transmembrane</keyword>
<feature type="transmembrane region" description="Helical" evidence="5">
    <location>
        <begin position="279"/>
        <end position="301"/>
    </location>
</feature>